<dbReference type="PANTHER" id="PTHR47506">
    <property type="entry name" value="TRANSCRIPTIONAL REGULATORY PROTEIN"/>
    <property type="match status" value="1"/>
</dbReference>
<gene>
    <name evidence="7" type="ORF">GCM10022287_00110</name>
</gene>
<reference evidence="8" key="1">
    <citation type="journal article" date="2019" name="Int. J. Syst. Evol. Microbiol.">
        <title>The Global Catalogue of Microorganisms (GCM) 10K type strain sequencing project: providing services to taxonomists for standard genome sequencing and annotation.</title>
        <authorList>
            <consortium name="The Broad Institute Genomics Platform"/>
            <consortium name="The Broad Institute Genome Sequencing Center for Infectious Disease"/>
            <person name="Wu L."/>
            <person name="Ma J."/>
        </authorList>
    </citation>
    <scope>NUCLEOTIDE SEQUENCE [LARGE SCALE GENOMIC DNA]</scope>
    <source>
        <strain evidence="8">JCM 17591</strain>
    </source>
</reference>
<dbReference type="PANTHER" id="PTHR47506:SF6">
    <property type="entry name" value="HTH-TYPE TRANSCRIPTIONAL REPRESSOR NEMR"/>
    <property type="match status" value="1"/>
</dbReference>
<keyword evidence="4" id="KW-0804">Transcription</keyword>
<evidence type="ECO:0000313" key="7">
    <source>
        <dbReference type="EMBL" id="GAA4167113.1"/>
    </source>
</evidence>
<dbReference type="InterPro" id="IPR001647">
    <property type="entry name" value="HTH_TetR"/>
</dbReference>
<dbReference type="SUPFAM" id="SSF48498">
    <property type="entry name" value="Tetracyclin repressor-like, C-terminal domain"/>
    <property type="match status" value="1"/>
</dbReference>
<evidence type="ECO:0000313" key="8">
    <source>
        <dbReference type="Proteomes" id="UP001501079"/>
    </source>
</evidence>
<protein>
    <submittedName>
        <fullName evidence="7">TetR/AcrR family transcriptional regulator</fullName>
    </submittedName>
</protein>
<name>A0ABP7ZPU1_9MICO</name>
<dbReference type="Pfam" id="PF13977">
    <property type="entry name" value="TetR_C_6"/>
    <property type="match status" value="1"/>
</dbReference>
<dbReference type="EMBL" id="BAABBW010000001">
    <property type="protein sequence ID" value="GAA4167113.1"/>
    <property type="molecule type" value="Genomic_DNA"/>
</dbReference>
<dbReference type="SUPFAM" id="SSF46689">
    <property type="entry name" value="Homeodomain-like"/>
    <property type="match status" value="1"/>
</dbReference>
<dbReference type="RefSeq" id="WP_344751182.1">
    <property type="nucleotide sequence ID" value="NZ_BAABBW010000001.1"/>
</dbReference>
<dbReference type="PRINTS" id="PR00455">
    <property type="entry name" value="HTHTETR"/>
</dbReference>
<keyword evidence="2" id="KW-0805">Transcription regulation</keyword>
<evidence type="ECO:0000256" key="5">
    <source>
        <dbReference type="PROSITE-ProRule" id="PRU00335"/>
    </source>
</evidence>
<evidence type="ECO:0000259" key="6">
    <source>
        <dbReference type="PROSITE" id="PS50977"/>
    </source>
</evidence>
<accession>A0ABP7ZPU1</accession>
<keyword evidence="8" id="KW-1185">Reference proteome</keyword>
<evidence type="ECO:0000256" key="2">
    <source>
        <dbReference type="ARBA" id="ARBA00023015"/>
    </source>
</evidence>
<proteinExistence type="predicted"/>
<dbReference type="Pfam" id="PF00440">
    <property type="entry name" value="TetR_N"/>
    <property type="match status" value="1"/>
</dbReference>
<feature type="domain" description="HTH tetR-type" evidence="6">
    <location>
        <begin position="19"/>
        <end position="79"/>
    </location>
</feature>
<dbReference type="InterPro" id="IPR009057">
    <property type="entry name" value="Homeodomain-like_sf"/>
</dbReference>
<dbReference type="InterPro" id="IPR039538">
    <property type="entry name" value="BetI_C"/>
</dbReference>
<keyword evidence="1" id="KW-0678">Repressor</keyword>
<evidence type="ECO:0000256" key="1">
    <source>
        <dbReference type="ARBA" id="ARBA00022491"/>
    </source>
</evidence>
<organism evidence="7 8">
    <name type="scientific">Gryllotalpicola koreensis</name>
    <dbReference type="NCBI Taxonomy" id="993086"/>
    <lineage>
        <taxon>Bacteria</taxon>
        <taxon>Bacillati</taxon>
        <taxon>Actinomycetota</taxon>
        <taxon>Actinomycetes</taxon>
        <taxon>Micrococcales</taxon>
        <taxon>Microbacteriaceae</taxon>
        <taxon>Gryllotalpicola</taxon>
    </lineage>
</organism>
<comment type="caution">
    <text evidence="7">The sequence shown here is derived from an EMBL/GenBank/DDBJ whole genome shotgun (WGS) entry which is preliminary data.</text>
</comment>
<evidence type="ECO:0000256" key="3">
    <source>
        <dbReference type="ARBA" id="ARBA00023125"/>
    </source>
</evidence>
<sequence>MTLDDTARSPRSGGYANGRARREQILDAAMALFGEVGYRSASLREIAARSGISHPGLLHHFPTKEALLLATLERRDEIDASGMNEDGDGDDGVGLLRRLVALVELNSRRRGVVELYAALSAEATSADHPAHEYFLERYRRTIAAVSRAFALAREQGALRPGVDPALAGAQLVALMDGLQLQWLLDGRTDMPGAVRAQIESQLTVPL</sequence>
<dbReference type="Gene3D" id="1.10.357.10">
    <property type="entry name" value="Tetracycline Repressor, domain 2"/>
    <property type="match status" value="1"/>
</dbReference>
<dbReference type="Proteomes" id="UP001501079">
    <property type="component" value="Unassembled WGS sequence"/>
</dbReference>
<evidence type="ECO:0000256" key="4">
    <source>
        <dbReference type="ARBA" id="ARBA00023163"/>
    </source>
</evidence>
<dbReference type="InterPro" id="IPR036271">
    <property type="entry name" value="Tet_transcr_reg_TetR-rel_C_sf"/>
</dbReference>
<dbReference type="PROSITE" id="PS50977">
    <property type="entry name" value="HTH_TETR_2"/>
    <property type="match status" value="1"/>
</dbReference>
<keyword evidence="3 5" id="KW-0238">DNA-binding</keyword>
<feature type="DNA-binding region" description="H-T-H motif" evidence="5">
    <location>
        <begin position="42"/>
        <end position="61"/>
    </location>
</feature>